<dbReference type="EMBL" id="LR798271">
    <property type="protein sequence ID" value="CAB5219110.1"/>
    <property type="molecule type" value="Genomic_DNA"/>
</dbReference>
<evidence type="ECO:0000313" key="1">
    <source>
        <dbReference type="EMBL" id="CAB5219110.1"/>
    </source>
</evidence>
<sequence>MKLKSFFDLDENTKEQLLEIMETPEFQRWKRERLNEEPEVAPCEPYQE</sequence>
<proteinExistence type="predicted"/>
<protein>
    <submittedName>
        <fullName evidence="1">Uncharacterized protein</fullName>
    </submittedName>
</protein>
<accession>A0A6J7WMQ7</accession>
<name>A0A6J7WMQ7_9CAUD</name>
<organism evidence="1">
    <name type="scientific">uncultured Caudovirales phage</name>
    <dbReference type="NCBI Taxonomy" id="2100421"/>
    <lineage>
        <taxon>Viruses</taxon>
        <taxon>Duplodnaviria</taxon>
        <taxon>Heunggongvirae</taxon>
        <taxon>Uroviricota</taxon>
        <taxon>Caudoviricetes</taxon>
        <taxon>Peduoviridae</taxon>
        <taxon>Maltschvirus</taxon>
        <taxon>Maltschvirus maltsch</taxon>
    </lineage>
</organism>
<gene>
    <name evidence="1" type="ORF">UFOVP229_29</name>
</gene>
<reference evidence="1" key="1">
    <citation type="submission" date="2020-05" db="EMBL/GenBank/DDBJ databases">
        <authorList>
            <person name="Chiriac C."/>
            <person name="Salcher M."/>
            <person name="Ghai R."/>
            <person name="Kavagutti S V."/>
        </authorList>
    </citation>
    <scope>NUCLEOTIDE SEQUENCE</scope>
</reference>